<dbReference type="PROSITE" id="PS51007">
    <property type="entry name" value="CYTC"/>
    <property type="match status" value="1"/>
</dbReference>
<dbReference type="InterPro" id="IPR036909">
    <property type="entry name" value="Cyt_c-like_dom_sf"/>
</dbReference>
<dbReference type="OrthoDB" id="417271at2"/>
<dbReference type="PROSITE" id="PS51257">
    <property type="entry name" value="PROKAR_LIPOPROTEIN"/>
    <property type="match status" value="1"/>
</dbReference>
<reference evidence="7 8" key="1">
    <citation type="submission" date="2018-07" db="EMBL/GenBank/DDBJ databases">
        <title>Comparative genomes isolates from brazilian mangrove.</title>
        <authorList>
            <person name="De Araujo J.E."/>
            <person name="Taketani R.G."/>
            <person name="Silva M.C.P."/>
            <person name="Lourenco M.V."/>
            <person name="Oliveira V.M."/>
            <person name="Andreote F.D."/>
        </authorList>
    </citation>
    <scope>NUCLEOTIDE SEQUENCE [LARGE SCALE GENOMIC DNA]</scope>
    <source>
        <strain evidence="7 8">HEX PRIS-MGV</strain>
    </source>
</reference>
<dbReference type="InterPro" id="IPR051395">
    <property type="entry name" value="Cytochrome_c_Peroxidase/MauG"/>
</dbReference>
<dbReference type="Proteomes" id="UP000253562">
    <property type="component" value="Unassembled WGS sequence"/>
</dbReference>
<dbReference type="GO" id="GO:0046872">
    <property type="term" value="F:metal ion binding"/>
    <property type="evidence" value="ECO:0007669"/>
    <property type="project" value="UniProtKB-KW"/>
</dbReference>
<evidence type="ECO:0000256" key="3">
    <source>
        <dbReference type="ARBA" id="ARBA00023004"/>
    </source>
</evidence>
<keyword evidence="5" id="KW-0732">Signal</keyword>
<dbReference type="GO" id="GO:0004130">
    <property type="term" value="F:cytochrome-c peroxidase activity"/>
    <property type="evidence" value="ECO:0007669"/>
    <property type="project" value="TreeGrafter"/>
</dbReference>
<accession>A0A368KTJ0</accession>
<dbReference type="SUPFAM" id="SSF46626">
    <property type="entry name" value="Cytochrome c"/>
    <property type="match status" value="1"/>
</dbReference>
<dbReference type="Gene3D" id="1.10.760.10">
    <property type="entry name" value="Cytochrome c-like domain"/>
    <property type="match status" value="1"/>
</dbReference>
<keyword evidence="2 4" id="KW-0479">Metal-binding</keyword>
<proteinExistence type="predicted"/>
<dbReference type="GO" id="GO:0009055">
    <property type="term" value="F:electron transfer activity"/>
    <property type="evidence" value="ECO:0007669"/>
    <property type="project" value="InterPro"/>
</dbReference>
<feature type="signal peptide" evidence="5">
    <location>
        <begin position="1"/>
        <end position="24"/>
    </location>
</feature>
<evidence type="ECO:0000256" key="2">
    <source>
        <dbReference type="ARBA" id="ARBA00022723"/>
    </source>
</evidence>
<dbReference type="RefSeq" id="WP_114368965.1">
    <property type="nucleotide sequence ID" value="NZ_QPEX01000024.1"/>
</dbReference>
<dbReference type="EMBL" id="QPEX01000024">
    <property type="protein sequence ID" value="RCS49249.1"/>
    <property type="molecule type" value="Genomic_DNA"/>
</dbReference>
<name>A0A368KTJ0_9BACT</name>
<evidence type="ECO:0000313" key="8">
    <source>
        <dbReference type="Proteomes" id="UP000253562"/>
    </source>
</evidence>
<dbReference type="InterPro" id="IPR009056">
    <property type="entry name" value="Cyt_c-like_dom"/>
</dbReference>
<keyword evidence="1 4" id="KW-0349">Heme</keyword>
<feature type="chain" id="PRO_5016793754" evidence="5">
    <location>
        <begin position="25"/>
        <end position="451"/>
    </location>
</feature>
<evidence type="ECO:0000256" key="5">
    <source>
        <dbReference type="SAM" id="SignalP"/>
    </source>
</evidence>
<sequence length="451" mass="51050">MIRRTTVWICGLLCLLSVASACHAGEPDPAAGYDHLINTTYLPPYFDQETFDNVWRIWPEPLRSQAEKSTPDERRQMAFDRYGLTGRPEAPTKPLQYVVDKKGNWTLNCFSCHGGEIDGKPLPGLPNNRFDFAGITDDIRLTKALLGKKMVATDYSSLVFPLGENKGTTNAVNFGVALISLRDADLNFVPGARFPRMLHHDMEPPPWWHFSRKDNLYIDGFAPKGHRALLQFTMVRENGAKSFREREDDFRDIYAYLNSLESPKYSGQIDPQKAEAGRIVFNKHCSECHGTYGENATYPQRMVAIDEIKTDRARLDALSPEHREVYGKSWFNEYGEKAGLIADPAGYVAPPLDGVWATAPYFHNGSVPTLWHVLHPEQRPQIWQWAGKQYDHQKMGITVTELSEIPVGLPAIDKREVFDTSRFGKSAAGHDFPNSLSEEEKDVVLEYLKTL</sequence>
<dbReference type="Pfam" id="PF21419">
    <property type="entry name" value="RoxA-like_Cyt-c"/>
    <property type="match status" value="1"/>
</dbReference>
<dbReference type="GO" id="GO:0020037">
    <property type="term" value="F:heme binding"/>
    <property type="evidence" value="ECO:0007669"/>
    <property type="project" value="InterPro"/>
</dbReference>
<evidence type="ECO:0000256" key="4">
    <source>
        <dbReference type="PROSITE-ProRule" id="PRU00433"/>
    </source>
</evidence>
<gene>
    <name evidence="7" type="ORF">DTL42_11975</name>
</gene>
<keyword evidence="3 4" id="KW-0408">Iron</keyword>
<evidence type="ECO:0000313" key="7">
    <source>
        <dbReference type="EMBL" id="RCS49249.1"/>
    </source>
</evidence>
<dbReference type="PANTHER" id="PTHR30600">
    <property type="entry name" value="CYTOCHROME C PEROXIDASE-RELATED"/>
    <property type="match status" value="1"/>
</dbReference>
<feature type="domain" description="Cytochrome c" evidence="6">
    <location>
        <begin position="272"/>
        <end position="451"/>
    </location>
</feature>
<evidence type="ECO:0000259" key="6">
    <source>
        <dbReference type="PROSITE" id="PS51007"/>
    </source>
</evidence>
<protein>
    <submittedName>
        <fullName evidence="7">Cytochrome c</fullName>
    </submittedName>
</protein>
<dbReference type="AlphaFoldDB" id="A0A368KTJ0"/>
<evidence type="ECO:0000256" key="1">
    <source>
        <dbReference type="ARBA" id="ARBA00022617"/>
    </source>
</evidence>
<dbReference type="PANTHER" id="PTHR30600:SF9">
    <property type="entry name" value="BLR7738 PROTEIN"/>
    <property type="match status" value="1"/>
</dbReference>
<comment type="caution">
    <text evidence="7">The sequence shown here is derived from an EMBL/GenBank/DDBJ whole genome shotgun (WGS) entry which is preliminary data.</text>
</comment>
<organism evidence="7 8">
    <name type="scientific">Bremerella cremea</name>
    <dbReference type="NCBI Taxonomy" id="1031537"/>
    <lineage>
        <taxon>Bacteria</taxon>
        <taxon>Pseudomonadati</taxon>
        <taxon>Planctomycetota</taxon>
        <taxon>Planctomycetia</taxon>
        <taxon>Pirellulales</taxon>
        <taxon>Pirellulaceae</taxon>
        <taxon>Bremerella</taxon>
    </lineage>
</organism>